<protein>
    <submittedName>
        <fullName evidence="1">Uncharacterized protein</fullName>
    </submittedName>
</protein>
<dbReference type="EMBL" id="JAPCID010000033">
    <property type="protein sequence ID" value="MDA0140110.1"/>
    <property type="molecule type" value="Genomic_DNA"/>
</dbReference>
<dbReference type="Proteomes" id="UP001147700">
    <property type="component" value="Unassembled WGS sequence"/>
</dbReference>
<proteinExistence type="predicted"/>
<gene>
    <name evidence="1" type="ORF">OJ962_21585</name>
</gene>
<organism evidence="1 2">
    <name type="scientific">Solirubrobacter deserti</name>
    <dbReference type="NCBI Taxonomy" id="2282478"/>
    <lineage>
        <taxon>Bacteria</taxon>
        <taxon>Bacillati</taxon>
        <taxon>Actinomycetota</taxon>
        <taxon>Thermoleophilia</taxon>
        <taxon>Solirubrobacterales</taxon>
        <taxon>Solirubrobacteraceae</taxon>
        <taxon>Solirubrobacter</taxon>
    </lineage>
</organism>
<dbReference type="RefSeq" id="WP_270006586.1">
    <property type="nucleotide sequence ID" value="NZ_JAPCID010000033.1"/>
</dbReference>
<name>A0ABT4RP95_9ACTN</name>
<reference evidence="1" key="1">
    <citation type="submission" date="2022-10" db="EMBL/GenBank/DDBJ databases">
        <title>The WGS of Solirubrobacter sp. CPCC 204708.</title>
        <authorList>
            <person name="Jiang Z."/>
        </authorList>
    </citation>
    <scope>NUCLEOTIDE SEQUENCE</scope>
    <source>
        <strain evidence="1">CPCC 204708</strain>
    </source>
</reference>
<comment type="caution">
    <text evidence="1">The sequence shown here is derived from an EMBL/GenBank/DDBJ whole genome shotgun (WGS) entry which is preliminary data.</text>
</comment>
<sequence length="246" mass="26009">MAGRTGAPFFGPVALSDLPSHDPTGRMCTMDGKMPHLWPPGTLERINDVTHFVAGHLVTQQQIDLLEDRDLAQWIALISGHVGRAAELVARAPDDTDTLRGAVVWLACASADTIRAKAAFDATDPTTELNELGAQIAGVLMMERPRRPTNQVLTVVHGLGTLIDYAQPLLHAPGEGGATPFTRGVVAVIKAENPELGTRPAGEDEDDFDPVEEVSHELHSLAGTAGTAATVLHPGGPVGMPEAFDE</sequence>
<keyword evidence="2" id="KW-1185">Reference proteome</keyword>
<evidence type="ECO:0000313" key="2">
    <source>
        <dbReference type="Proteomes" id="UP001147700"/>
    </source>
</evidence>
<evidence type="ECO:0000313" key="1">
    <source>
        <dbReference type="EMBL" id="MDA0140110.1"/>
    </source>
</evidence>
<accession>A0ABT4RP95</accession>